<dbReference type="PANTHER" id="PTHR43174">
    <property type="entry name" value="UDP-N-ACETYLGLUCOSAMINE 2-EPIMERASE"/>
    <property type="match status" value="1"/>
</dbReference>
<keyword evidence="7" id="KW-1185">Reference proteome</keyword>
<evidence type="ECO:0000313" key="6">
    <source>
        <dbReference type="EMBL" id="QCK16492.1"/>
    </source>
</evidence>
<dbReference type="GO" id="GO:0008761">
    <property type="term" value="F:UDP-N-acetylglucosamine 2-epimerase activity"/>
    <property type="evidence" value="ECO:0007669"/>
    <property type="project" value="UniProtKB-EC"/>
</dbReference>
<dbReference type="RefSeq" id="WP_137092081.1">
    <property type="nucleotide sequence ID" value="NZ_CP028923.1"/>
</dbReference>
<proteinExistence type="inferred from homology"/>
<dbReference type="InterPro" id="IPR003331">
    <property type="entry name" value="UDP_GlcNAc_Epimerase_2_dom"/>
</dbReference>
<evidence type="ECO:0000313" key="7">
    <source>
        <dbReference type="Proteomes" id="UP000298616"/>
    </source>
</evidence>
<gene>
    <name evidence="6" type="ORF">DCC35_18025</name>
</gene>
<dbReference type="CDD" id="cd03786">
    <property type="entry name" value="GTB_UDP-GlcNAc_2-Epimerase"/>
    <property type="match status" value="1"/>
</dbReference>
<evidence type="ECO:0000256" key="2">
    <source>
        <dbReference type="ARBA" id="ARBA00038209"/>
    </source>
</evidence>
<dbReference type="EC" id="5.1.3.14" evidence="3"/>
<feature type="domain" description="UDP-N-acetylglucosamine 2-epimerase" evidence="5">
    <location>
        <begin position="28"/>
        <end position="373"/>
    </location>
</feature>
<reference evidence="6 7" key="1">
    <citation type="submission" date="2018-04" db="EMBL/GenBank/DDBJ databases">
        <title>Complete genome uncultured novel isolate.</title>
        <authorList>
            <person name="Merlino G."/>
        </authorList>
    </citation>
    <scope>NUCLEOTIDE SEQUENCE [LARGE SCALE GENOMIC DNA]</scope>
    <source>
        <strain evidence="7">R1DC9</strain>
    </source>
</reference>
<dbReference type="AlphaFoldDB" id="A0A4D7JV99"/>
<comment type="similarity">
    <text evidence="2 4">Belongs to the UDP-N-acetylglucosamine 2-epimerase family.</text>
</comment>
<dbReference type="InterPro" id="IPR029767">
    <property type="entry name" value="WecB-like"/>
</dbReference>
<sequence>MLKIPLKKVAVIIGTRPEAIKMAPVIHALKAEENIQTTVISTGQHKELLDHVTKLFDIEVDHSLDIMRSNQTLAGITSKVVSMLDDLFQKERYDLILVHGDTTTAMGGALAGFYNKIKVGHVEAGLRTNDIYAPFPEEVNRKIISSIAYKNYAPTINSQENLLSENIDKSKIKITGNTVIDALFYVLERVESGGISIGEDILSLVENNEKKYLLVTGHRRENFGEGFISICSALRQLALNNSELEIIYPVHLNPNVKKVVHKHLSDLENVHLIPPLDYSSFIFLMSKSFIILTDSGGVQEEAPSLGIPVLVMREKTERPEAVTSGTVKIVGTNTDLIIKEVQNLLSNKRYYAAMSEKLNPYGDGKASKRIIEDILKFDF</sequence>
<dbReference type="Proteomes" id="UP000298616">
    <property type="component" value="Chromosome"/>
</dbReference>
<protein>
    <recommendedName>
        <fullName evidence="3">UDP-N-acetylglucosamine 2-epimerase (non-hydrolyzing)</fullName>
        <ecNumber evidence="3">5.1.3.14</ecNumber>
    </recommendedName>
</protein>
<dbReference type="NCBIfam" id="TIGR00236">
    <property type="entry name" value="wecB"/>
    <property type="match status" value="1"/>
</dbReference>
<dbReference type="Gene3D" id="3.40.50.2000">
    <property type="entry name" value="Glycogen Phosphorylase B"/>
    <property type="match status" value="2"/>
</dbReference>
<dbReference type="OrthoDB" id="9803238at2"/>
<organism evidence="6 7">
    <name type="scientific">Mangrovivirga cuniculi</name>
    <dbReference type="NCBI Taxonomy" id="2715131"/>
    <lineage>
        <taxon>Bacteria</taxon>
        <taxon>Pseudomonadati</taxon>
        <taxon>Bacteroidota</taxon>
        <taxon>Cytophagia</taxon>
        <taxon>Cytophagales</taxon>
        <taxon>Mangrovivirgaceae</taxon>
        <taxon>Mangrovivirga</taxon>
    </lineage>
</organism>
<accession>A0A4D7JV99</accession>
<name>A0A4D7JV99_9BACT</name>
<dbReference type="EMBL" id="CP028923">
    <property type="protein sequence ID" value="QCK16492.1"/>
    <property type="molecule type" value="Genomic_DNA"/>
</dbReference>
<evidence type="ECO:0000259" key="5">
    <source>
        <dbReference type="Pfam" id="PF02350"/>
    </source>
</evidence>
<dbReference type="PANTHER" id="PTHR43174:SF2">
    <property type="entry name" value="UDP-N-ACETYLGLUCOSAMINE 2-EPIMERASE"/>
    <property type="match status" value="1"/>
</dbReference>
<evidence type="ECO:0000256" key="3">
    <source>
        <dbReference type="ARBA" id="ARBA00038858"/>
    </source>
</evidence>
<evidence type="ECO:0000256" key="1">
    <source>
        <dbReference type="ARBA" id="ARBA00023235"/>
    </source>
</evidence>
<keyword evidence="1 4" id="KW-0413">Isomerase</keyword>
<dbReference type="KEGG" id="fpf:DCC35_18025"/>
<dbReference type="Pfam" id="PF02350">
    <property type="entry name" value="Epimerase_2"/>
    <property type="match status" value="1"/>
</dbReference>
<evidence type="ECO:0000256" key="4">
    <source>
        <dbReference type="RuleBase" id="RU003513"/>
    </source>
</evidence>
<dbReference type="SUPFAM" id="SSF53756">
    <property type="entry name" value="UDP-Glycosyltransferase/glycogen phosphorylase"/>
    <property type="match status" value="1"/>
</dbReference>